<feature type="compositionally biased region" description="Basic and acidic residues" evidence="1">
    <location>
        <begin position="354"/>
        <end position="363"/>
    </location>
</feature>
<sequence length="373" mass="43084">MQERSIKAALNMISRSLEMVEWVVMNGDEREKDDLYYHLNVKPNNNQNASEFWRDIVYRLFYDNGEVLVVMSDDDQLLVADDYVKNEYALVDDVFTDVVVKNYKYQRSFVASDVLLFEKDNERIRALVTQLNNTYGRLFERLVNVAMRTNQVRGKVKIDGMMSKRQGAAETLQEYIDKIYKSYSTSDVAIVPELDGLEYTETSQDSRNVSRIDEVINVSNHYLDEVLQVLGIHPSLLYGESSKTNIDFYQRQYILNVINPITELIAREINSKFFTPEEYKQGKRVTPNVMRLQYTDAFSMANAIEKMVGSRVFSPNDVREMAGFERVDVPELDEYYLTKNIESVKGGDETGQETSKDDDRQSDSDESASEGED</sequence>
<dbReference type="NCBIfam" id="TIGR01537">
    <property type="entry name" value="portal_HK97"/>
    <property type="match status" value="1"/>
</dbReference>
<dbReference type="Proteomes" id="UP001069047">
    <property type="component" value="Unassembled WGS sequence"/>
</dbReference>
<dbReference type="EMBL" id="JAOTMY010000001">
    <property type="protein sequence ID" value="MCY3086802.1"/>
    <property type="molecule type" value="Genomic_DNA"/>
</dbReference>
<gene>
    <name evidence="2" type="ORF">ODY61_01580</name>
</gene>
<reference evidence="2" key="1">
    <citation type="submission" date="2022-09" db="EMBL/GenBank/DDBJ databases">
        <title>Aerococcus urinae taxonomy study.</title>
        <authorList>
            <person name="Christensen J."/>
            <person name="Senneby E."/>
        </authorList>
    </citation>
    <scope>NUCLEOTIDE SEQUENCE</scope>
    <source>
        <strain evidence="2">LUND-41-B12</strain>
    </source>
</reference>
<dbReference type="Pfam" id="PF04860">
    <property type="entry name" value="Phage_portal"/>
    <property type="match status" value="1"/>
</dbReference>
<dbReference type="InterPro" id="IPR006427">
    <property type="entry name" value="Portal_HK97"/>
</dbReference>
<comment type="caution">
    <text evidence="2">The sequence shown here is derived from an EMBL/GenBank/DDBJ whole genome shotgun (WGS) entry which is preliminary data.</text>
</comment>
<feature type="region of interest" description="Disordered" evidence="1">
    <location>
        <begin position="340"/>
        <end position="373"/>
    </location>
</feature>
<dbReference type="RefSeq" id="WP_258454748.1">
    <property type="nucleotide sequence ID" value="NZ_CAJHLJ010000013.1"/>
</dbReference>
<organism evidence="2 3">
    <name type="scientific">Aerococcus mictus</name>
    <dbReference type="NCBI Taxonomy" id="2976810"/>
    <lineage>
        <taxon>Bacteria</taxon>
        <taxon>Bacillati</taxon>
        <taxon>Bacillota</taxon>
        <taxon>Bacilli</taxon>
        <taxon>Lactobacillales</taxon>
        <taxon>Aerococcaceae</taxon>
        <taxon>Aerococcus</taxon>
    </lineage>
</organism>
<evidence type="ECO:0000313" key="3">
    <source>
        <dbReference type="Proteomes" id="UP001069047"/>
    </source>
</evidence>
<accession>A0A9Q4H3M9</accession>
<dbReference type="AlphaFoldDB" id="A0A9Q4H3M9"/>
<protein>
    <submittedName>
        <fullName evidence="2">Phage portal protein</fullName>
    </submittedName>
</protein>
<evidence type="ECO:0000256" key="1">
    <source>
        <dbReference type="SAM" id="MobiDB-lite"/>
    </source>
</evidence>
<dbReference type="InterPro" id="IPR006944">
    <property type="entry name" value="Phage/GTA_portal"/>
</dbReference>
<evidence type="ECO:0000313" key="2">
    <source>
        <dbReference type="EMBL" id="MCY3086802.1"/>
    </source>
</evidence>
<feature type="compositionally biased region" description="Acidic residues" evidence="1">
    <location>
        <begin position="364"/>
        <end position="373"/>
    </location>
</feature>
<proteinExistence type="predicted"/>
<name>A0A9Q4H3M9_9LACT</name>